<evidence type="ECO:0000313" key="1">
    <source>
        <dbReference type="EMBL" id="RIA37466.1"/>
    </source>
</evidence>
<dbReference type="InterPro" id="IPR045395">
    <property type="entry name" value="ALTTAQ_rpt"/>
</dbReference>
<organism evidence="1 2">
    <name type="scientific">Hephaestia caeni</name>
    <dbReference type="NCBI Taxonomy" id="645617"/>
    <lineage>
        <taxon>Bacteria</taxon>
        <taxon>Pseudomonadati</taxon>
        <taxon>Pseudomonadota</taxon>
        <taxon>Alphaproteobacteria</taxon>
        <taxon>Sphingomonadales</taxon>
        <taxon>Sphingomonadaceae</taxon>
        <taxon>Hephaestia</taxon>
    </lineage>
</organism>
<dbReference type="EMBL" id="QXDC01000004">
    <property type="protein sequence ID" value="RIA37466.1"/>
    <property type="molecule type" value="Genomic_DNA"/>
</dbReference>
<sequence>MDDIKTMTAAEIAALTPAELAAYSAADLGELSGAQVGGMTTDQIVALDAEQLAAIADAIGEWQTLVGAYQSALADAAAAERATFLAPLTDILTSDAFATVKTAVEALDDRYAAESFNGKLRCLVTGVGLAVS</sequence>
<protein>
    <submittedName>
        <fullName evidence="1">Uncharacterized protein</fullName>
    </submittedName>
</protein>
<gene>
    <name evidence="1" type="ORF">DFR49_3351</name>
</gene>
<reference evidence="1 2" key="1">
    <citation type="submission" date="2018-08" db="EMBL/GenBank/DDBJ databases">
        <title>Genomic Encyclopedia of Type Strains, Phase IV (KMG-IV): sequencing the most valuable type-strain genomes for metagenomic binning, comparative biology and taxonomic classification.</title>
        <authorList>
            <person name="Goeker M."/>
        </authorList>
    </citation>
    <scope>NUCLEOTIDE SEQUENCE [LARGE SCALE GENOMIC DNA]</scope>
    <source>
        <strain evidence="1 2">DSM 25527</strain>
    </source>
</reference>
<dbReference type="Pfam" id="PF20080">
    <property type="entry name" value="ALTTAQ_rpt"/>
    <property type="match status" value="1"/>
</dbReference>
<dbReference type="OrthoDB" id="1676884at2"/>
<dbReference type="AlphaFoldDB" id="A0A397NIV3"/>
<keyword evidence="2" id="KW-1185">Reference proteome</keyword>
<name>A0A397NIV3_9SPHN</name>
<accession>A0A397NIV3</accession>
<comment type="caution">
    <text evidence="1">The sequence shown here is derived from an EMBL/GenBank/DDBJ whole genome shotgun (WGS) entry which is preliminary data.</text>
</comment>
<evidence type="ECO:0000313" key="2">
    <source>
        <dbReference type="Proteomes" id="UP000266568"/>
    </source>
</evidence>
<dbReference type="Proteomes" id="UP000266568">
    <property type="component" value="Unassembled WGS sequence"/>
</dbReference>
<dbReference type="RefSeq" id="WP_119036772.1">
    <property type="nucleotide sequence ID" value="NZ_QXDC01000004.1"/>
</dbReference>
<proteinExistence type="predicted"/>